<keyword evidence="6" id="KW-0378">Hydrolase</keyword>
<organism evidence="12 13">
    <name type="scientific">Pendulispora rubella</name>
    <dbReference type="NCBI Taxonomy" id="2741070"/>
    <lineage>
        <taxon>Bacteria</taxon>
        <taxon>Pseudomonadati</taxon>
        <taxon>Myxococcota</taxon>
        <taxon>Myxococcia</taxon>
        <taxon>Myxococcales</taxon>
        <taxon>Sorangiineae</taxon>
        <taxon>Pendulisporaceae</taxon>
        <taxon>Pendulispora</taxon>
    </lineage>
</organism>
<accession>A0ABZ2KVQ6</accession>
<proteinExistence type="inferred from homology"/>
<keyword evidence="5 12" id="KW-0255">Endonuclease</keyword>
<keyword evidence="13" id="KW-1185">Reference proteome</keyword>
<evidence type="ECO:0000256" key="6">
    <source>
        <dbReference type="ARBA" id="ARBA00022801"/>
    </source>
</evidence>
<dbReference type="PANTHER" id="PTHR13966:SF5">
    <property type="entry name" value="ENDONUCLEASE G, MITOCHONDRIAL"/>
    <property type="match status" value="1"/>
</dbReference>
<evidence type="ECO:0000259" key="10">
    <source>
        <dbReference type="SMART" id="SM00477"/>
    </source>
</evidence>
<comment type="cofactor">
    <cofactor evidence="1">
        <name>Mg(2+)</name>
        <dbReference type="ChEBI" id="CHEBI:18420"/>
    </cofactor>
</comment>
<evidence type="ECO:0000256" key="5">
    <source>
        <dbReference type="ARBA" id="ARBA00022759"/>
    </source>
</evidence>
<evidence type="ECO:0000313" key="12">
    <source>
        <dbReference type="EMBL" id="WXB01050.1"/>
    </source>
</evidence>
<evidence type="ECO:0000256" key="1">
    <source>
        <dbReference type="ARBA" id="ARBA00001946"/>
    </source>
</evidence>
<feature type="chain" id="PRO_5045820786" evidence="9">
    <location>
        <begin position="25"/>
        <end position="463"/>
    </location>
</feature>
<dbReference type="InterPro" id="IPR040255">
    <property type="entry name" value="Non-specific_endonuclease"/>
</dbReference>
<dbReference type="PANTHER" id="PTHR13966">
    <property type="entry name" value="ENDONUCLEASE RELATED"/>
    <property type="match status" value="1"/>
</dbReference>
<evidence type="ECO:0000256" key="3">
    <source>
        <dbReference type="ARBA" id="ARBA00022722"/>
    </source>
</evidence>
<dbReference type="InterPro" id="IPR001604">
    <property type="entry name" value="Endo_G_ENPP1-like_dom"/>
</dbReference>
<gene>
    <name evidence="12" type="ORF">LVJ94_29535</name>
</gene>
<dbReference type="InterPro" id="IPR044929">
    <property type="entry name" value="DNA/RNA_non-sp_Endonuclease_sf"/>
</dbReference>
<dbReference type="SUPFAM" id="SSF54060">
    <property type="entry name" value="His-Me finger endonucleases"/>
    <property type="match status" value="1"/>
</dbReference>
<dbReference type="GO" id="GO:0004519">
    <property type="term" value="F:endonuclease activity"/>
    <property type="evidence" value="ECO:0007669"/>
    <property type="project" value="UniProtKB-KW"/>
</dbReference>
<dbReference type="SMART" id="SM00892">
    <property type="entry name" value="Endonuclease_NS"/>
    <property type="match status" value="1"/>
</dbReference>
<evidence type="ECO:0000256" key="2">
    <source>
        <dbReference type="ARBA" id="ARBA00010052"/>
    </source>
</evidence>
<feature type="signal peptide" evidence="9">
    <location>
        <begin position="1"/>
        <end position="24"/>
    </location>
</feature>
<dbReference type="Proteomes" id="UP001374803">
    <property type="component" value="Chromosome"/>
</dbReference>
<evidence type="ECO:0000256" key="4">
    <source>
        <dbReference type="ARBA" id="ARBA00022723"/>
    </source>
</evidence>
<sequence length="463" mass="48081">MRQNRLWILGVLTVGSMAALPACAGAADSYEETVTGDKLAPVAPPSAVAAATVEDFESGTKTAYAAANVTFASGTWNLDDALVGTLDGDVKNGGRATRVRNAGKVTMGFDRANAGTVTIKSATYGSDANGSWGLFYSRNQGSTWTQIGSAVTTAPNTLSTATFAVNQSGNVRLQVRKLDGGSNRIDVDDVSIQDYTGGGSDGGTDSGGGGGDGGSSGGGASLSVHTTLGIPSDANTNDPNDYLAVKSEYVHSYNSSRKIPNWVSWELNTGYLGSADRSNNYRPDDTLPSGMAQASLADYSGSGYDRGHICPSGDRTKSATANGITFFLSNMVPQAANNNRGPWEKLESYSRTLANSGKELFVIAGGVVTSSSSTIGSGVVVPDSTFKVVAVLDHVGAGAADVTTSTRIIAVLMPNDDSKINMGDDWKSFRVSARSIENATNLNFLSDVPQNIQDVIEARVDNQ</sequence>
<dbReference type="InterPro" id="IPR044925">
    <property type="entry name" value="His-Me_finger_sf"/>
</dbReference>
<comment type="similarity">
    <text evidence="2">Belongs to the DNA/RNA non-specific endonuclease family.</text>
</comment>
<dbReference type="RefSeq" id="WP_394830657.1">
    <property type="nucleotide sequence ID" value="NZ_CP089929.1"/>
</dbReference>
<dbReference type="InterPro" id="IPR020821">
    <property type="entry name" value="ENPP1-3/EXOG-like_nuc-like"/>
</dbReference>
<evidence type="ECO:0000256" key="7">
    <source>
        <dbReference type="ARBA" id="ARBA00022842"/>
    </source>
</evidence>
<keyword evidence="9" id="KW-0732">Signal</keyword>
<dbReference type="InterPro" id="IPR018524">
    <property type="entry name" value="DNA/RNA_endonuclease_AS"/>
</dbReference>
<keyword evidence="3" id="KW-0540">Nuclease</keyword>
<feature type="compositionally biased region" description="Gly residues" evidence="8">
    <location>
        <begin position="196"/>
        <end position="220"/>
    </location>
</feature>
<dbReference type="PROSITE" id="PS01070">
    <property type="entry name" value="NUCLEASE_NON_SPEC"/>
    <property type="match status" value="1"/>
</dbReference>
<name>A0ABZ2KVQ6_9BACT</name>
<evidence type="ECO:0000259" key="11">
    <source>
        <dbReference type="SMART" id="SM00892"/>
    </source>
</evidence>
<dbReference type="EMBL" id="CP089983">
    <property type="protein sequence ID" value="WXB01050.1"/>
    <property type="molecule type" value="Genomic_DNA"/>
</dbReference>
<feature type="domain" description="DNA/RNA non-specific endonuclease/pyrophosphatase/phosphodiesterase" evidence="11">
    <location>
        <begin position="245"/>
        <end position="451"/>
    </location>
</feature>
<dbReference type="Gene3D" id="3.40.570.10">
    <property type="entry name" value="Extracellular Endonuclease, subunit A"/>
    <property type="match status" value="1"/>
</dbReference>
<keyword evidence="7" id="KW-0460">Magnesium</keyword>
<evidence type="ECO:0000313" key="13">
    <source>
        <dbReference type="Proteomes" id="UP001374803"/>
    </source>
</evidence>
<evidence type="ECO:0000256" key="9">
    <source>
        <dbReference type="SAM" id="SignalP"/>
    </source>
</evidence>
<dbReference type="Pfam" id="PF01223">
    <property type="entry name" value="Endonuclease_NS"/>
    <property type="match status" value="1"/>
</dbReference>
<reference evidence="12" key="1">
    <citation type="submission" date="2021-12" db="EMBL/GenBank/DDBJ databases">
        <title>Discovery of the Pendulisporaceae a myxobacterial family with distinct sporulation behavior and unique specialized metabolism.</title>
        <authorList>
            <person name="Garcia R."/>
            <person name="Popoff A."/>
            <person name="Bader C.D."/>
            <person name="Loehr J."/>
            <person name="Walesch S."/>
            <person name="Walt C."/>
            <person name="Boldt J."/>
            <person name="Bunk B."/>
            <person name="Haeckl F.J.F.P.J."/>
            <person name="Gunesch A.P."/>
            <person name="Birkelbach J."/>
            <person name="Nuebel U."/>
            <person name="Pietschmann T."/>
            <person name="Bach T."/>
            <person name="Mueller R."/>
        </authorList>
    </citation>
    <scope>NUCLEOTIDE SEQUENCE</scope>
    <source>
        <strain evidence="12">MSr11367</strain>
    </source>
</reference>
<feature type="domain" description="ENPP1-3/EXOG-like endonuclease/phosphodiesterase" evidence="10">
    <location>
        <begin position="246"/>
        <end position="451"/>
    </location>
</feature>
<protein>
    <submittedName>
        <fullName evidence="12">DNA/RNA non-specific endonuclease</fullName>
    </submittedName>
</protein>
<evidence type="ECO:0000256" key="8">
    <source>
        <dbReference type="SAM" id="MobiDB-lite"/>
    </source>
</evidence>
<feature type="region of interest" description="Disordered" evidence="8">
    <location>
        <begin position="189"/>
        <end position="238"/>
    </location>
</feature>
<dbReference type="SMART" id="SM00477">
    <property type="entry name" value="NUC"/>
    <property type="match status" value="1"/>
</dbReference>
<keyword evidence="4" id="KW-0479">Metal-binding</keyword>